<sequence length="159" mass="16985">MSNKPAILSIPGAFGMPELYDAIVNAVAAQGHSIRALHLPSVGYQSGVKEPPCMEDVVAFSGSEISKLADQGKDVVLITHSYCGMPVTQSTKGLGEIERQVQGKEGGIVRLAYMSSIVLPLGASDASVLLDSDASSRERRVELRIDKASIAMVERETWQ</sequence>
<gene>
    <name evidence="1" type="ORF">ETB97_012379</name>
</gene>
<reference evidence="1 2" key="1">
    <citation type="submission" date="2019-04" db="EMBL/GenBank/DDBJ databases">
        <title>Aspergillus burnettii sp. nov., novel species from soil in southeast Queensland.</title>
        <authorList>
            <person name="Gilchrist C.L.M."/>
            <person name="Pitt J.I."/>
            <person name="Lange L."/>
            <person name="Lacey H.J."/>
            <person name="Vuong D."/>
            <person name="Midgley D.J."/>
            <person name="Greenfield P."/>
            <person name="Bradbury M."/>
            <person name="Lacey E."/>
            <person name="Busk P.K."/>
            <person name="Pilgaard B."/>
            <person name="Chooi Y.H."/>
            <person name="Piggott A.M."/>
        </authorList>
    </citation>
    <scope>NUCLEOTIDE SEQUENCE [LARGE SCALE GENOMIC DNA]</scope>
    <source>
        <strain evidence="1 2">FRR 5400</strain>
    </source>
</reference>
<proteinExistence type="predicted"/>
<comment type="caution">
    <text evidence="1">The sequence shown here is derived from an EMBL/GenBank/DDBJ whole genome shotgun (WGS) entry which is preliminary data.</text>
</comment>
<dbReference type="AlphaFoldDB" id="A0A8H6A5A8"/>
<keyword evidence="2" id="KW-1185">Reference proteome</keyword>
<dbReference type="InterPro" id="IPR052897">
    <property type="entry name" value="Sec-Metab_Biosynth_Hydrolase"/>
</dbReference>
<dbReference type="SUPFAM" id="SSF53474">
    <property type="entry name" value="alpha/beta-Hydrolases"/>
    <property type="match status" value="1"/>
</dbReference>
<accession>A0A8H6A5A8</accession>
<evidence type="ECO:0008006" key="3">
    <source>
        <dbReference type="Google" id="ProtNLM"/>
    </source>
</evidence>
<dbReference type="Gene3D" id="3.40.50.1820">
    <property type="entry name" value="alpha/beta hydrolase"/>
    <property type="match status" value="1"/>
</dbReference>
<dbReference type="EMBL" id="SPNV01000087">
    <property type="protein sequence ID" value="KAF5861907.1"/>
    <property type="molecule type" value="Genomic_DNA"/>
</dbReference>
<dbReference type="Proteomes" id="UP000541154">
    <property type="component" value="Unassembled WGS sequence"/>
</dbReference>
<organism evidence="1 2">
    <name type="scientific">Petromyces alliaceus</name>
    <name type="common">Aspergillus alliaceus</name>
    <dbReference type="NCBI Taxonomy" id="209559"/>
    <lineage>
        <taxon>Eukaryota</taxon>
        <taxon>Fungi</taxon>
        <taxon>Dikarya</taxon>
        <taxon>Ascomycota</taxon>
        <taxon>Pezizomycotina</taxon>
        <taxon>Eurotiomycetes</taxon>
        <taxon>Eurotiomycetidae</taxon>
        <taxon>Eurotiales</taxon>
        <taxon>Aspergillaceae</taxon>
        <taxon>Aspergillus</taxon>
        <taxon>Aspergillus subgen. Circumdati</taxon>
    </lineage>
</organism>
<dbReference type="PANTHER" id="PTHR37017:SF13">
    <property type="entry name" value="AB HYDROLASE-1 DOMAIN-CONTAINING PROTEIN"/>
    <property type="match status" value="1"/>
</dbReference>
<evidence type="ECO:0000313" key="2">
    <source>
        <dbReference type="Proteomes" id="UP000541154"/>
    </source>
</evidence>
<dbReference type="PANTHER" id="PTHR37017">
    <property type="entry name" value="AB HYDROLASE-1 DOMAIN-CONTAINING PROTEIN-RELATED"/>
    <property type="match status" value="1"/>
</dbReference>
<evidence type="ECO:0000313" key="1">
    <source>
        <dbReference type="EMBL" id="KAF5861907.1"/>
    </source>
</evidence>
<dbReference type="InterPro" id="IPR029058">
    <property type="entry name" value="AB_hydrolase_fold"/>
</dbReference>
<protein>
    <recommendedName>
        <fullName evidence="3">AB hydrolase-1 domain-containing protein</fullName>
    </recommendedName>
</protein>
<name>A0A8H6A5A8_PETAA</name>